<keyword evidence="5" id="KW-1185">Reference proteome</keyword>
<evidence type="ECO:0000256" key="1">
    <source>
        <dbReference type="SAM" id="MobiDB-lite"/>
    </source>
</evidence>
<proteinExistence type="predicted"/>
<keyword evidence="2" id="KW-0472">Membrane</keyword>
<dbReference type="Pfam" id="PF13116">
    <property type="entry name" value="YhdP"/>
    <property type="match status" value="1"/>
</dbReference>
<dbReference type="EMBL" id="BPFZ01000009">
    <property type="protein sequence ID" value="GIU67414.1"/>
    <property type="molecule type" value="Genomic_DNA"/>
</dbReference>
<evidence type="ECO:0000313" key="5">
    <source>
        <dbReference type="Proteomes" id="UP001161064"/>
    </source>
</evidence>
<feature type="region of interest" description="Disordered" evidence="1">
    <location>
        <begin position="1317"/>
        <end position="1341"/>
    </location>
</feature>
<gene>
    <name evidence="4" type="ORF">PsB1_1568</name>
</gene>
<feature type="compositionally biased region" description="Polar residues" evidence="1">
    <location>
        <begin position="1332"/>
        <end position="1341"/>
    </location>
</feature>
<dbReference type="InterPro" id="IPR025263">
    <property type="entry name" value="YhdP_central"/>
</dbReference>
<keyword evidence="2" id="KW-1133">Transmembrane helix</keyword>
<sequence length="1341" mass="142195">MRHTRLLLEGAALIIAMGGLCAGYLAWRLSIGTVSIALATPIAEEALGRLVGGKTTIGSLRLGWDPIEHDFVVLAGQITARTDQRTSPLRLGQIDLALDAPSLLAGRAVVKQAKLSSVEAVLVVDQQGRIAFGFGTAQEVLALPRFKDHQGGLARIIQTTRKALDPTGQAGRVAQVVLRNARLQVIDPDSGEQLVLEGAQAGFHRNEIGIITFQASGRVVNTPSSINLGLAVPPDPQGTLSMVAQVQHFQFSQIPQSLRPTQFEQLVTWTSPIGGHILGHLSPNGTIISVAGQAQMGAGQVGGFWLNRAEGRFSWYARDGIIRLEQASVLGRQMRGDNLRAVLFPLQGNSRRIDLNARSFAIQDRAIGGLMGSQVKGSLTISSQARLQNLQLSAQTLGVSSPDTRAVTLMNARLSLSSQGRSAQKGTSGIDEFFAGGMVKGSVRATGLALSDGRGPLGKADQLAMDFAKPGLGGDWQGSASLANLTLFGRGMVWPQIEARGLSASLIGLGTPMQTSLKILIDTMGTRRKIGRGLGLSGSKLTISGRSTGDGFLNFYAMTADALSLVSPVFSAVTGPIRAAGTLSKQGFKDVLVQTSNLSLINPSQIPRPFVATDLRFEGDIDHSRVVFRDAQLRHQGIVVVGNGEVAQAPRGSAKVFLNAQFGGQITVDTLLAAWPRGFLSDVRSAIAQVIRTGIATTDQLTLRIPPGLLQGQIGGPDMIALNFDVRDGTVDYLPGMTALTDVSGRARLTGTSFRFDVAQGKLGPLELKQGYFSIPQFQPKDALAVVHAVVSGSVATMAQEIDREPLHILSKAKIDAARLAGVGEVVLDLGLPLSKYINPETIMVRASGHFEQASLKNVFAGLEANQGEVDLDVVGSRIKVNGQAHVAGNPFEFVWRNHLPPSPMAGIENPVADGSHLVATGMVDLASLNQIGVDVAAYATGPVKVSLDLHTQTSTVIKADVLADVQAARMVLPNSGWSKPVGEPGQIKAQILGQTGFGWQVDGLEFETKSAFVRGQLEFSDQMDLKLADFSQIKIEDVADFGFKLSHRDGSLTLNLVGDYLDLSPFVLRRDVTEKAVNLLKQPMTMTANFKRVATGTVSALDDLEVAMARDQFGWRALRLRGSTPAGPTQIEFLPLTDGRVTISGTLSDVGFFARLLYPGAPLQGGMGVIEGELPIVGAKSEGLLSFQVKDISLLRSNQSPILFDLVRLPMQVNGGVLSLRDGKADSSAYTVKAQGYVDFEQGQMDIRGVATPGGLNRGLGYVPLIGGLLGGGQDEGLVGLTFSAQGSLGNPKVRANPISALAPGFLRKLFETQAPIEPPLRPKSPVETKPATSNDPPPL</sequence>
<reference evidence="4" key="2">
    <citation type="journal article" date="2023" name="ISME Commun">
        <title>Characterization of a bloom-associated alphaproteobacterial lineage, 'Candidatus Phycosocius': insights into freshwater algal-bacterial interactions.</title>
        <authorList>
            <person name="Tanabe Y."/>
            <person name="Yamaguchi H."/>
            <person name="Yoshida M."/>
            <person name="Kai A."/>
            <person name="Okazaki Y."/>
        </authorList>
    </citation>
    <scope>NUCLEOTIDE SEQUENCE</scope>
    <source>
        <strain evidence="4">BOTRYCO-1</strain>
    </source>
</reference>
<reference evidence="4" key="1">
    <citation type="submission" date="2021-05" db="EMBL/GenBank/DDBJ databases">
        <authorList>
            <person name="Tanabe Y."/>
        </authorList>
    </citation>
    <scope>NUCLEOTIDE SEQUENCE</scope>
    <source>
        <strain evidence="4">BOTRYCO-1</strain>
    </source>
</reference>
<feature type="domain" description="YhdP central" evidence="3">
    <location>
        <begin position="719"/>
        <end position="1117"/>
    </location>
</feature>
<feature type="transmembrane region" description="Helical" evidence="2">
    <location>
        <begin position="7"/>
        <end position="27"/>
    </location>
</feature>
<name>A0ABQ4PWR7_9PROT</name>
<comment type="caution">
    <text evidence="4">The sequence shown here is derived from an EMBL/GenBank/DDBJ whole genome shotgun (WGS) entry which is preliminary data.</text>
</comment>
<organism evidence="4 5">
    <name type="scientific">Candidatus Phycosocius spiralis</name>
    <dbReference type="NCBI Taxonomy" id="2815099"/>
    <lineage>
        <taxon>Bacteria</taxon>
        <taxon>Pseudomonadati</taxon>
        <taxon>Pseudomonadota</taxon>
        <taxon>Alphaproteobacteria</taxon>
        <taxon>Caulobacterales</taxon>
        <taxon>Caulobacterales incertae sedis</taxon>
        <taxon>Candidatus Phycosocius</taxon>
    </lineage>
</organism>
<evidence type="ECO:0000256" key="2">
    <source>
        <dbReference type="SAM" id="Phobius"/>
    </source>
</evidence>
<evidence type="ECO:0000259" key="3">
    <source>
        <dbReference type="Pfam" id="PF13116"/>
    </source>
</evidence>
<evidence type="ECO:0000313" key="4">
    <source>
        <dbReference type="EMBL" id="GIU67414.1"/>
    </source>
</evidence>
<keyword evidence="2" id="KW-0812">Transmembrane</keyword>
<accession>A0ABQ4PWR7</accession>
<dbReference type="Proteomes" id="UP001161064">
    <property type="component" value="Unassembled WGS sequence"/>
</dbReference>
<protein>
    <recommendedName>
        <fullName evidence="3">YhdP central domain-containing protein</fullName>
    </recommendedName>
</protein>